<reference evidence="2 3" key="1">
    <citation type="submission" date="2023-07" db="EMBL/GenBank/DDBJ databases">
        <title>Genomic Encyclopedia of Type Strains, Phase IV (KMG-IV): sequencing the most valuable type-strain genomes for metagenomic binning, comparative biology and taxonomic classification.</title>
        <authorList>
            <person name="Goeker M."/>
        </authorList>
    </citation>
    <scope>NUCLEOTIDE SEQUENCE [LARGE SCALE GENOMIC DNA]</scope>
    <source>
        <strain evidence="2 3">DSM 25963</strain>
    </source>
</reference>
<sequence>MRYKCRKKTSPGKNPTKQEERRKYTEEDVEEWLKVSLPILKGPFASKPWIKYVLKELTRANGLAVGI</sequence>
<keyword evidence="3" id="KW-1185">Reference proteome</keyword>
<feature type="region of interest" description="Disordered" evidence="1">
    <location>
        <begin position="1"/>
        <end position="26"/>
    </location>
</feature>
<evidence type="ECO:0000313" key="2">
    <source>
        <dbReference type="EMBL" id="MDP9750932.1"/>
    </source>
</evidence>
<dbReference type="EMBL" id="JAURUP010000012">
    <property type="protein sequence ID" value="MDP9750932.1"/>
    <property type="molecule type" value="Genomic_DNA"/>
</dbReference>
<feature type="compositionally biased region" description="Basic residues" evidence="1">
    <location>
        <begin position="1"/>
        <end position="10"/>
    </location>
</feature>
<evidence type="ECO:0000313" key="3">
    <source>
        <dbReference type="Proteomes" id="UP001223886"/>
    </source>
</evidence>
<protein>
    <submittedName>
        <fullName evidence="2">Uncharacterized protein</fullName>
    </submittedName>
</protein>
<dbReference type="Proteomes" id="UP001223886">
    <property type="component" value="Unassembled WGS sequence"/>
</dbReference>
<proteinExistence type="predicted"/>
<comment type="caution">
    <text evidence="2">The sequence shown here is derived from an EMBL/GenBank/DDBJ whole genome shotgun (WGS) entry which is preliminary data.</text>
</comment>
<name>A0ABT9M4A6_9THEO</name>
<feature type="compositionally biased region" description="Basic and acidic residues" evidence="1">
    <location>
        <begin position="16"/>
        <end position="26"/>
    </location>
</feature>
<organism evidence="2 3">
    <name type="scientific">Thermoanaerobacter pentosaceus</name>
    <dbReference type="NCBI Taxonomy" id="694059"/>
    <lineage>
        <taxon>Bacteria</taxon>
        <taxon>Bacillati</taxon>
        <taxon>Bacillota</taxon>
        <taxon>Clostridia</taxon>
        <taxon>Thermoanaerobacterales</taxon>
        <taxon>Thermoanaerobacteraceae</taxon>
        <taxon>Thermoanaerobacter</taxon>
    </lineage>
</organism>
<accession>A0ABT9M4A6</accession>
<evidence type="ECO:0000256" key="1">
    <source>
        <dbReference type="SAM" id="MobiDB-lite"/>
    </source>
</evidence>
<gene>
    <name evidence="2" type="ORF">J2S24_001411</name>
</gene>
<dbReference type="RefSeq" id="WP_370591015.1">
    <property type="nucleotide sequence ID" value="NZ_JAURUP010000012.1"/>
</dbReference>